<accession>A0ABP8BTC4</accession>
<evidence type="ECO:0008006" key="3">
    <source>
        <dbReference type="Google" id="ProtNLM"/>
    </source>
</evidence>
<sequence>MDGLLDLFVNATSVGILSPGPVVDVDLLAPSAAVFDVVYISAETGLVRRARARGMRASNVDGMLVAQAAAAWCRWTGLPDPSDTIRRAVAPLLAEGDTRP</sequence>
<dbReference type="EMBL" id="BAABAS010000004">
    <property type="protein sequence ID" value="GAA4225636.1"/>
    <property type="molecule type" value="Genomic_DNA"/>
</dbReference>
<dbReference type="RefSeq" id="WP_344889781.1">
    <property type="nucleotide sequence ID" value="NZ_BAABAS010000004.1"/>
</dbReference>
<comment type="caution">
    <text evidence="1">The sequence shown here is derived from an EMBL/GenBank/DDBJ whole genome shotgun (WGS) entry which is preliminary data.</text>
</comment>
<dbReference type="Gene3D" id="3.40.50.720">
    <property type="entry name" value="NAD(P)-binding Rossmann-like Domain"/>
    <property type="match status" value="1"/>
</dbReference>
<dbReference type="SUPFAM" id="SSF51735">
    <property type="entry name" value="NAD(P)-binding Rossmann-fold domains"/>
    <property type="match status" value="1"/>
</dbReference>
<keyword evidence="2" id="KW-1185">Reference proteome</keyword>
<protein>
    <recommendedName>
        <fullName evidence="3">SDH C-terminal domain-containing protein</fullName>
    </recommendedName>
</protein>
<evidence type="ECO:0000313" key="2">
    <source>
        <dbReference type="Proteomes" id="UP001501710"/>
    </source>
</evidence>
<evidence type="ECO:0000313" key="1">
    <source>
        <dbReference type="EMBL" id="GAA4225636.1"/>
    </source>
</evidence>
<organism evidence="1 2">
    <name type="scientific">Actinomadura meridiana</name>
    <dbReference type="NCBI Taxonomy" id="559626"/>
    <lineage>
        <taxon>Bacteria</taxon>
        <taxon>Bacillati</taxon>
        <taxon>Actinomycetota</taxon>
        <taxon>Actinomycetes</taxon>
        <taxon>Streptosporangiales</taxon>
        <taxon>Thermomonosporaceae</taxon>
        <taxon>Actinomadura</taxon>
    </lineage>
</organism>
<gene>
    <name evidence="1" type="ORF">GCM10022254_07950</name>
</gene>
<dbReference type="InterPro" id="IPR036291">
    <property type="entry name" value="NAD(P)-bd_dom_sf"/>
</dbReference>
<reference evidence="2" key="1">
    <citation type="journal article" date="2019" name="Int. J. Syst. Evol. Microbiol.">
        <title>The Global Catalogue of Microorganisms (GCM) 10K type strain sequencing project: providing services to taxonomists for standard genome sequencing and annotation.</title>
        <authorList>
            <consortium name="The Broad Institute Genomics Platform"/>
            <consortium name="The Broad Institute Genome Sequencing Center for Infectious Disease"/>
            <person name="Wu L."/>
            <person name="Ma J."/>
        </authorList>
    </citation>
    <scope>NUCLEOTIDE SEQUENCE [LARGE SCALE GENOMIC DNA]</scope>
    <source>
        <strain evidence="2">JCM 17440</strain>
    </source>
</reference>
<proteinExistence type="predicted"/>
<dbReference type="Proteomes" id="UP001501710">
    <property type="component" value="Unassembled WGS sequence"/>
</dbReference>
<name>A0ABP8BTC4_9ACTN</name>